<keyword evidence="2" id="KW-1185">Reference proteome</keyword>
<gene>
    <name evidence="1" type="ORF">ACHHYP_00483</name>
</gene>
<sequence length="141" mass="15801">METVVAVGTPWVCESRLQWTKLLPLTPIYVYDIWSDLVQHKPMTNWSLLVDRSSAGEVYTILGELPIQVMHDGKRTRYTAAEAPVRVAVVCQSDVVECNLERLASVQSRLHASTPGLHSVYLSVANASQSIHYYVVRDCLT</sequence>
<evidence type="ECO:0000313" key="2">
    <source>
        <dbReference type="Proteomes" id="UP000243579"/>
    </source>
</evidence>
<evidence type="ECO:0008006" key="3">
    <source>
        <dbReference type="Google" id="ProtNLM"/>
    </source>
</evidence>
<comment type="caution">
    <text evidence="1">The sequence shown here is derived from an EMBL/GenBank/DDBJ whole genome shotgun (WGS) entry which is preliminary data.</text>
</comment>
<evidence type="ECO:0000313" key="1">
    <source>
        <dbReference type="EMBL" id="OQR95056.1"/>
    </source>
</evidence>
<proteinExistence type="predicted"/>
<dbReference type="AlphaFoldDB" id="A0A1V9ZAN9"/>
<dbReference type="Proteomes" id="UP000243579">
    <property type="component" value="Unassembled WGS sequence"/>
</dbReference>
<protein>
    <recommendedName>
        <fullName evidence="3">tRNA-splicing endonuclease subunit Sen15 domain-containing protein</fullName>
    </recommendedName>
</protein>
<dbReference type="EMBL" id="JNBR01000337">
    <property type="protein sequence ID" value="OQR95056.1"/>
    <property type="molecule type" value="Genomic_DNA"/>
</dbReference>
<name>A0A1V9ZAN9_ACHHY</name>
<reference evidence="1 2" key="1">
    <citation type="journal article" date="2014" name="Genome Biol. Evol.">
        <title>The secreted proteins of Achlya hypogyna and Thraustotheca clavata identify the ancestral oomycete secretome and reveal gene acquisitions by horizontal gene transfer.</title>
        <authorList>
            <person name="Misner I."/>
            <person name="Blouin N."/>
            <person name="Leonard G."/>
            <person name="Richards T.A."/>
            <person name="Lane C.E."/>
        </authorList>
    </citation>
    <scope>NUCLEOTIDE SEQUENCE [LARGE SCALE GENOMIC DNA]</scope>
    <source>
        <strain evidence="1 2">ATCC 48635</strain>
    </source>
</reference>
<organism evidence="1 2">
    <name type="scientific">Achlya hypogyna</name>
    <name type="common">Oomycete</name>
    <name type="synonym">Protoachlya hypogyna</name>
    <dbReference type="NCBI Taxonomy" id="1202772"/>
    <lineage>
        <taxon>Eukaryota</taxon>
        <taxon>Sar</taxon>
        <taxon>Stramenopiles</taxon>
        <taxon>Oomycota</taxon>
        <taxon>Saprolegniomycetes</taxon>
        <taxon>Saprolegniales</taxon>
        <taxon>Achlyaceae</taxon>
        <taxon>Achlya</taxon>
    </lineage>
</organism>
<accession>A0A1V9ZAN9</accession>
<dbReference type="OrthoDB" id="59970at2759"/>